<protein>
    <submittedName>
        <fullName evidence="2">Uncharacterized protein</fullName>
    </submittedName>
</protein>
<evidence type="ECO:0000313" key="2">
    <source>
        <dbReference type="EMBL" id="MCP9764891.1"/>
    </source>
</evidence>
<comment type="caution">
    <text evidence="2">The sequence shown here is derived from an EMBL/GenBank/DDBJ whole genome shotgun (WGS) entry which is preliminary data.</text>
</comment>
<evidence type="ECO:0000256" key="1">
    <source>
        <dbReference type="SAM" id="MobiDB-lite"/>
    </source>
</evidence>
<dbReference type="Proteomes" id="UP001204144">
    <property type="component" value="Unassembled WGS sequence"/>
</dbReference>
<sequence>MHLKPIIVLFVISTLFFSKVQGQVLVLANEPEQFIVDFPKQMEKQLGAYAKAPMGEFSTFFKNSLDQQAKTEAVALIQFLTKKGIKPLELLNATNILQSYQKSGNVDASALATFTQYLRKTLEPQNTKTINEVLYQLNTFFKNSNVYTSAFNKVRVVNGQYKFAFFDKKQDFFNPSLTITEPAQKETKEEDIGWGENEKVEEYDPWNDPKLNVSPGTNTQDAVLVKIPKIEGMHIVFENADLVLISPSDSIVINKTSGAYDFINGVFVGQNGELSWLAANENAKASFDKYHLKSNNGKLLADKVKIEHQNILKKPVEGVLEIKLEKRQKNEPSTYPRFKSYHSDAELVLNIPSYEYIGGYTLIGSKISTGSAFDPYTKLTANKNQKNTFVVIGRSVTVTDSLITSDKVSFLTKFGNDSVSHPAVRMEYSLKKNHLQLNKLQKSGFRSSMYSDTFHQVDIRCDAMSWDLSGGKMDFYIVSGKTEIPALFESFNYYNPDRVRALSTASGFNPLIAAGNLFARKKVNAFTIEEMMNITKKERFQVSNGMLIGNQMGFFDYDPYKNIYSLSRKGQHYFLSFNGKTDFDDLVLSSLASGNGSGNASINLESKALDIKGTQDFKLSDSLGISFVPADQSMKIVGNKVFRFNGKIVVKNFKFYGDFEVEYENFLVKLQRIDSITFIPLESFKKGGKNEIGAHFVYGQTGTLYLNSPNNKSGRKKLDEFPKLNIPGGVTVSFSEKGRIQKYEDNVVFKAASLNIDSLNAVNPVFAGTFTPGNIFKAVPENLVVLPDSTMGIVHKAKTPYKLYGTETTIKTESEIVLNKRGIKTSGEITHLAGKLKATEVKFFDDYLTAKGETGRIIETNSTVSYFPEVAISEYQMLWSPEEDSMLVNSAKGFNFYAGSSVLKGDIILKKNGLYGNGTLDRADSDTKSENFKFNKAGFLADKGTFNIKSAETGGKPVFSGKKVGVDFNIVKSVVNIASQNSDFSDSQSSVLEFPYSSYTTTIDKATWNIKEKKITMEGALESSLFTSTLTSQYGLKFNGTAAIYDIANLNLKISGVNEIHSADAAIIPNKGLVAVKKDGTLEEFTNAKIIADTLNRYHNLTKATVKINSRISFAGNADYQFVNVSADTFNIKLGNFEFAELTADGSLLSSKASNKLSTIARAKVSEKDGVYLSPKMLYKGEITMLAPFKNLSLNGQVLPDLKKYPMLGGSWINYSGNKSEAISINVDETLKDGGKPLHVGLHLKSNAQMDAIYPTFLSAKKSEDDLDVMAVTGVFKRDEPNKKFVVSLADDNAIGNKYEFYDEKGIIALEGKFNLLGLPSKIFETVGIANVSMDSMKYQFSTMMKFEFPLSIPTTQKLGGNIVKANLDAGNSDPAIEPESPYFISKLAQYVGYKDADAYKTKSSKEHVPLFKHSMKFLSTLVLSDVNLKWNPISNAYYSIGKIGISNIGDVDINAMTEGYVEIAKSPQTGDEIHVFFELSPSSWYYFVYRNGSMGMVSTDEDINKILNAPTAGGKEKKSDVQFMDTAEAVKFRKRFLQVYRGIKESEVAKKPSEKAKLPTAPGTKTPTKKEEEKEGF</sequence>
<proteinExistence type="predicted"/>
<feature type="compositionally biased region" description="Basic and acidic residues" evidence="1">
    <location>
        <begin position="1569"/>
        <end position="1578"/>
    </location>
</feature>
<organism evidence="2 3">
    <name type="scientific">Lacihabitans soyangensis</name>
    <dbReference type="NCBI Taxonomy" id="869394"/>
    <lineage>
        <taxon>Bacteria</taxon>
        <taxon>Pseudomonadati</taxon>
        <taxon>Bacteroidota</taxon>
        <taxon>Cytophagia</taxon>
        <taxon>Cytophagales</taxon>
        <taxon>Leadbetterellaceae</taxon>
        <taxon>Lacihabitans</taxon>
    </lineage>
</organism>
<dbReference type="EMBL" id="RJUF01000177">
    <property type="protein sequence ID" value="MCP9764891.1"/>
    <property type="molecule type" value="Genomic_DNA"/>
</dbReference>
<accession>A0AAE3H6E8</accession>
<feature type="compositionally biased region" description="Basic and acidic residues" evidence="1">
    <location>
        <begin position="1548"/>
        <end position="1558"/>
    </location>
</feature>
<reference evidence="2 3" key="1">
    <citation type="submission" date="2018-11" db="EMBL/GenBank/DDBJ databases">
        <title>Novel bacteria species description.</title>
        <authorList>
            <person name="Han J.-H."/>
        </authorList>
    </citation>
    <scope>NUCLEOTIDE SEQUENCE [LARGE SCALE GENOMIC DNA]</scope>
    <source>
        <strain evidence="2 3">KCTC23259</strain>
    </source>
</reference>
<name>A0AAE3H6E8_9BACT</name>
<gene>
    <name evidence="2" type="ORF">EGI31_18305</name>
</gene>
<evidence type="ECO:0000313" key="3">
    <source>
        <dbReference type="Proteomes" id="UP001204144"/>
    </source>
</evidence>
<feature type="region of interest" description="Disordered" evidence="1">
    <location>
        <begin position="1548"/>
        <end position="1578"/>
    </location>
</feature>
<keyword evidence="3" id="KW-1185">Reference proteome</keyword>
<dbReference type="RefSeq" id="WP_255038575.1">
    <property type="nucleotide sequence ID" value="NZ_RJUF01000177.1"/>
</dbReference>